<dbReference type="InterPro" id="IPR037522">
    <property type="entry name" value="HD_GYP_dom"/>
</dbReference>
<dbReference type="Gene3D" id="3.30.450.40">
    <property type="match status" value="1"/>
</dbReference>
<dbReference type="EMBL" id="CP095343">
    <property type="protein sequence ID" value="XAG62964.1"/>
    <property type="molecule type" value="Genomic_DNA"/>
</dbReference>
<evidence type="ECO:0000256" key="1">
    <source>
        <dbReference type="SAM" id="Phobius"/>
    </source>
</evidence>
<dbReference type="PANTHER" id="PTHR45228:SF5">
    <property type="entry name" value="CYCLIC DI-GMP PHOSPHODIESTERASE VC_1348-RELATED"/>
    <property type="match status" value="1"/>
</dbReference>
<dbReference type="SMART" id="SM00471">
    <property type="entry name" value="HDc"/>
    <property type="match status" value="1"/>
</dbReference>
<feature type="transmembrane region" description="Helical" evidence="1">
    <location>
        <begin position="338"/>
        <end position="356"/>
    </location>
</feature>
<evidence type="ECO:0000259" key="2">
    <source>
        <dbReference type="PROSITE" id="PS51832"/>
    </source>
</evidence>
<dbReference type="InterPro" id="IPR003607">
    <property type="entry name" value="HD/PDEase_dom"/>
</dbReference>
<feature type="domain" description="HD-GYP" evidence="2">
    <location>
        <begin position="731"/>
        <end position="934"/>
    </location>
</feature>
<dbReference type="SUPFAM" id="SSF103190">
    <property type="entry name" value="Sensory domain-like"/>
    <property type="match status" value="1"/>
</dbReference>
<dbReference type="AlphaFoldDB" id="A0AAU6TMN1"/>
<dbReference type="InterPro" id="IPR029016">
    <property type="entry name" value="GAF-like_dom_sf"/>
</dbReference>
<gene>
    <name evidence="3" type="ORF">MRL64_18860</name>
</gene>
<feature type="transmembrane region" description="Helical" evidence="1">
    <location>
        <begin position="12"/>
        <end position="33"/>
    </location>
</feature>
<dbReference type="InterPro" id="IPR052020">
    <property type="entry name" value="Cyclic_di-GMP/3'3'-cGAMP_PDE"/>
</dbReference>
<sequence length="959" mass="109993">MVKRYFSLSIQISTLFMVLVSLIGITLISISYYHSRQLMGNIADNISHENSTKVEVAFQQSITPILTTLDFMALSHFIEMEQLPTENSHFLASLRLVFERNDNLVALYFGNHKGDFTMIRPLFNPQTRLRFQAPDQATLFINQTRTNGQDTVIFLDNDFQTIDRREHGNNIFDPRERPWYQNAHEDGQIRLTDPYFFHFLQTFGVTLSRRSRDNSTVVGADFTLDSLSQQLATIAYSANTQLALFDQQFRLLAEHNSPLSLTDDALITHQKLSTSVFAGVAQRVTQQAIFSDVAFNGQTWSVTLIPIALSPHVQLSLAQAPPQKELLAALLSMRNRQIGAAFMMLGLGFIIVWFVAQRLARPLSNLVVQTDNISRFDFQKTRYPKSIIKEVADLTKSIELMEHTLHDLLRLLRDTASNQDFEVFAKTITHQSYLITKAETILLYTYNHEQQHFTTAANHAIIPFKIDINSLVQNTPWLLAELRQGQTVHLNRNDNVLFPLKEQLYNSDIYLFPLLNKSRQLIGVLNLGYERAITKAQADKHAFLREVLSFAEIAKDNIDKMQQQKQMLNAFITLIASAIDTKSPYTGGHCQRVPELTKMLAKAATKDKRYFPDFTLSAEQWEELMLAAWMHDCGKVTTPEFVVDKATKLETIYDRIHEVRMRFELLKVQAEADYWQGLATGGDPDLLKKTLSEQQQALDDDFAFVAQCNIGSESMTDQDIARLEQIAQRQWKRTLDDQIGISWLEAQRHTNKPDLPVIENVLADKIVHQIQWDSDPLATIEQESFVLKPKPLRYNRGELYNLRVRRGTLTEEERFMINDHIVQTIVMLKRLPYPEHLKQVPDIAGGHHERMDGKGYPRGLNEQQLSIPARIMAIADVFEALTSSDRPYKKGKSLEEAMQIMTTMATSGHIDPKLYLLFLEQHVYLDYAQQFLTNIEFTSFDPSSYITTVKTYLRDSVNI</sequence>
<dbReference type="Pfam" id="PF13487">
    <property type="entry name" value="HD_5"/>
    <property type="match status" value="1"/>
</dbReference>
<keyword evidence="1" id="KW-0472">Membrane</keyword>
<evidence type="ECO:0000313" key="3">
    <source>
        <dbReference type="EMBL" id="XAG62964.1"/>
    </source>
</evidence>
<name>A0AAU6TMN1_UNCXX</name>
<organism evidence="3">
    <name type="scientific">bacterium 19MO02SH05</name>
    <dbReference type="NCBI Taxonomy" id="2920696"/>
    <lineage>
        <taxon>Bacteria</taxon>
    </lineage>
</organism>
<reference evidence="3" key="1">
    <citation type="submission" date="2022-03" db="EMBL/GenBank/DDBJ databases">
        <title>Sea Food Isolates.</title>
        <authorList>
            <person name="Li c."/>
        </authorList>
    </citation>
    <scope>NUCLEOTIDE SEQUENCE</scope>
    <source>
        <strain evidence="3">19MO02SH05</strain>
    </source>
</reference>
<dbReference type="CDD" id="cd00077">
    <property type="entry name" value="HDc"/>
    <property type="match status" value="2"/>
</dbReference>
<accession>A0AAU6TMN1</accession>
<dbReference type="Gene3D" id="3.30.450.20">
    <property type="entry name" value="PAS domain"/>
    <property type="match status" value="2"/>
</dbReference>
<dbReference type="Gene3D" id="1.10.3210.10">
    <property type="entry name" value="Hypothetical protein af1432"/>
    <property type="match status" value="2"/>
</dbReference>
<dbReference type="Gene3D" id="6.10.340.10">
    <property type="match status" value="1"/>
</dbReference>
<dbReference type="PANTHER" id="PTHR45228">
    <property type="entry name" value="CYCLIC DI-GMP PHOSPHODIESTERASE TM_0186-RELATED"/>
    <property type="match status" value="1"/>
</dbReference>
<dbReference type="PROSITE" id="PS51832">
    <property type="entry name" value="HD_GYP"/>
    <property type="match status" value="1"/>
</dbReference>
<dbReference type="InterPro" id="IPR029151">
    <property type="entry name" value="Sensor-like_sf"/>
</dbReference>
<keyword evidence="1" id="KW-0812">Transmembrane</keyword>
<dbReference type="SUPFAM" id="SSF55781">
    <property type="entry name" value="GAF domain-like"/>
    <property type="match status" value="1"/>
</dbReference>
<proteinExistence type="predicted"/>
<keyword evidence="1" id="KW-1133">Transmembrane helix</keyword>
<dbReference type="SUPFAM" id="SSF109604">
    <property type="entry name" value="HD-domain/PDEase-like"/>
    <property type="match status" value="2"/>
</dbReference>
<protein>
    <submittedName>
        <fullName evidence="3">HD domain-containing protein</fullName>
    </submittedName>
</protein>